<dbReference type="Proteomes" id="UP001499987">
    <property type="component" value="Unassembled WGS sequence"/>
</dbReference>
<dbReference type="EMBL" id="BAAALD010000107">
    <property type="protein sequence ID" value="GAA1118192.1"/>
    <property type="molecule type" value="Genomic_DNA"/>
</dbReference>
<gene>
    <name evidence="1" type="ORF">GCM10009663_67750</name>
</gene>
<evidence type="ECO:0000313" key="2">
    <source>
        <dbReference type="Proteomes" id="UP001499987"/>
    </source>
</evidence>
<keyword evidence="2" id="KW-1185">Reference proteome</keyword>
<evidence type="ECO:0000313" key="1">
    <source>
        <dbReference type="EMBL" id="GAA1118192.1"/>
    </source>
</evidence>
<comment type="caution">
    <text evidence="1">The sequence shown here is derived from an EMBL/GenBank/DDBJ whole genome shotgun (WGS) entry which is preliminary data.</text>
</comment>
<name>A0ABN1U6C0_9ACTN</name>
<sequence length="54" mass="6188">MKRLRPLPRALLAAALPVAVGIALLVRAARHRVHLRRAREVLAEFEPRTDTRWP</sequence>
<organism evidence="1 2">
    <name type="scientific">Kitasatospora arboriphila</name>
    <dbReference type="NCBI Taxonomy" id="258052"/>
    <lineage>
        <taxon>Bacteria</taxon>
        <taxon>Bacillati</taxon>
        <taxon>Actinomycetota</taxon>
        <taxon>Actinomycetes</taxon>
        <taxon>Kitasatosporales</taxon>
        <taxon>Streptomycetaceae</taxon>
        <taxon>Kitasatospora</taxon>
    </lineage>
</organism>
<accession>A0ABN1U6C0</accession>
<dbReference type="RefSeq" id="WP_344627550.1">
    <property type="nucleotide sequence ID" value="NZ_BAAALD010000107.1"/>
</dbReference>
<reference evidence="1 2" key="1">
    <citation type="journal article" date="2019" name="Int. J. Syst. Evol. Microbiol.">
        <title>The Global Catalogue of Microorganisms (GCM) 10K type strain sequencing project: providing services to taxonomists for standard genome sequencing and annotation.</title>
        <authorList>
            <consortium name="The Broad Institute Genomics Platform"/>
            <consortium name="The Broad Institute Genome Sequencing Center for Infectious Disease"/>
            <person name="Wu L."/>
            <person name="Ma J."/>
        </authorList>
    </citation>
    <scope>NUCLEOTIDE SEQUENCE [LARGE SCALE GENOMIC DNA]</scope>
    <source>
        <strain evidence="1 2">JCM 13002</strain>
    </source>
</reference>
<protein>
    <submittedName>
        <fullName evidence="1">Uncharacterized protein</fullName>
    </submittedName>
</protein>
<proteinExistence type="predicted"/>